<keyword evidence="3" id="KW-0804">Transcription</keyword>
<dbReference type="EMBL" id="QGLF01000002">
    <property type="protein sequence ID" value="PWR21813.1"/>
    <property type="molecule type" value="Genomic_DNA"/>
</dbReference>
<evidence type="ECO:0000313" key="7">
    <source>
        <dbReference type="Proteomes" id="UP000246077"/>
    </source>
</evidence>
<evidence type="ECO:0000256" key="1">
    <source>
        <dbReference type="ARBA" id="ARBA00023015"/>
    </source>
</evidence>
<evidence type="ECO:0000313" key="6">
    <source>
        <dbReference type="EMBL" id="PWR21813.1"/>
    </source>
</evidence>
<keyword evidence="1" id="KW-0805">Transcription regulation</keyword>
<dbReference type="InterPro" id="IPR001647">
    <property type="entry name" value="HTH_TetR"/>
</dbReference>
<dbReference type="Proteomes" id="UP000246077">
    <property type="component" value="Unassembled WGS sequence"/>
</dbReference>
<evidence type="ECO:0000259" key="5">
    <source>
        <dbReference type="PROSITE" id="PS50977"/>
    </source>
</evidence>
<dbReference type="SUPFAM" id="SSF46689">
    <property type="entry name" value="Homeodomain-like"/>
    <property type="match status" value="1"/>
</dbReference>
<evidence type="ECO:0000256" key="2">
    <source>
        <dbReference type="ARBA" id="ARBA00023125"/>
    </source>
</evidence>
<sequence>MARPVEFELDQALDAAVEAFRHQGFAGTSIKALERATGLSSGSLYNSFGDKDVIFQQVLGRYVDTVVARRLARHLGQGDPLDGLRALFMTLLDEPGGGSFGCLLTNTAVEFGPAGSEALAGLHRGFKAQEDAFLAAIERLSPGRADAASAARRLLALYQGILVLIRAGYPKEALREAIAFEFDGLKQ</sequence>
<feature type="domain" description="HTH tetR-type" evidence="5">
    <location>
        <begin position="6"/>
        <end position="66"/>
    </location>
</feature>
<dbReference type="Gene3D" id="1.10.357.10">
    <property type="entry name" value="Tetracycline Repressor, domain 2"/>
    <property type="match status" value="1"/>
</dbReference>
<gene>
    <name evidence="6" type="ORF">DKG75_07440</name>
</gene>
<accession>A0A317E924</accession>
<dbReference type="PANTHER" id="PTHR47506">
    <property type="entry name" value="TRANSCRIPTIONAL REGULATORY PROTEIN"/>
    <property type="match status" value="1"/>
</dbReference>
<dbReference type="Pfam" id="PF00440">
    <property type="entry name" value="TetR_N"/>
    <property type="match status" value="1"/>
</dbReference>
<dbReference type="InterPro" id="IPR036271">
    <property type="entry name" value="Tet_transcr_reg_TetR-rel_C_sf"/>
</dbReference>
<organism evidence="6 7">
    <name type="scientific">Zavarzinia compransoris</name>
    <dbReference type="NCBI Taxonomy" id="1264899"/>
    <lineage>
        <taxon>Bacteria</taxon>
        <taxon>Pseudomonadati</taxon>
        <taxon>Pseudomonadota</taxon>
        <taxon>Alphaproteobacteria</taxon>
        <taxon>Rhodospirillales</taxon>
        <taxon>Zavarziniaceae</taxon>
        <taxon>Zavarzinia</taxon>
    </lineage>
</organism>
<dbReference type="GO" id="GO:0003677">
    <property type="term" value="F:DNA binding"/>
    <property type="evidence" value="ECO:0007669"/>
    <property type="project" value="UniProtKB-UniRule"/>
</dbReference>
<evidence type="ECO:0000256" key="4">
    <source>
        <dbReference type="PROSITE-ProRule" id="PRU00335"/>
    </source>
</evidence>
<dbReference type="Gene3D" id="1.10.10.60">
    <property type="entry name" value="Homeodomain-like"/>
    <property type="match status" value="1"/>
</dbReference>
<dbReference type="SUPFAM" id="SSF48498">
    <property type="entry name" value="Tetracyclin repressor-like, C-terminal domain"/>
    <property type="match status" value="1"/>
</dbReference>
<dbReference type="PROSITE" id="PS50977">
    <property type="entry name" value="HTH_TETR_2"/>
    <property type="match status" value="1"/>
</dbReference>
<dbReference type="OrthoDB" id="9795242at2"/>
<dbReference type="PANTHER" id="PTHR47506:SF1">
    <property type="entry name" value="HTH-TYPE TRANSCRIPTIONAL REGULATOR YJDC"/>
    <property type="match status" value="1"/>
</dbReference>
<dbReference type="InterPro" id="IPR009057">
    <property type="entry name" value="Homeodomain-like_sf"/>
</dbReference>
<comment type="caution">
    <text evidence="6">The sequence shown here is derived from an EMBL/GenBank/DDBJ whole genome shotgun (WGS) entry which is preliminary data.</text>
</comment>
<protein>
    <submittedName>
        <fullName evidence="6">TetR/AcrR family transcriptional regulator</fullName>
    </submittedName>
</protein>
<dbReference type="AlphaFoldDB" id="A0A317E924"/>
<dbReference type="RefSeq" id="WP_109920457.1">
    <property type="nucleotide sequence ID" value="NZ_QGLF01000002.1"/>
</dbReference>
<dbReference type="PRINTS" id="PR00455">
    <property type="entry name" value="HTHTETR"/>
</dbReference>
<reference evidence="7" key="1">
    <citation type="submission" date="2018-05" db="EMBL/GenBank/DDBJ databases">
        <title>Zavarzinia sp. HR-AS.</title>
        <authorList>
            <person name="Lee Y."/>
            <person name="Jeon C.O."/>
        </authorList>
    </citation>
    <scope>NUCLEOTIDE SEQUENCE [LARGE SCALE GENOMIC DNA]</scope>
    <source>
        <strain evidence="7">DSM 1231</strain>
    </source>
</reference>
<evidence type="ECO:0000256" key="3">
    <source>
        <dbReference type="ARBA" id="ARBA00023163"/>
    </source>
</evidence>
<proteinExistence type="predicted"/>
<name>A0A317E924_9PROT</name>
<keyword evidence="2 4" id="KW-0238">DNA-binding</keyword>
<keyword evidence="7" id="KW-1185">Reference proteome</keyword>
<feature type="DNA-binding region" description="H-T-H motif" evidence="4">
    <location>
        <begin position="29"/>
        <end position="48"/>
    </location>
</feature>